<feature type="compositionally biased region" description="Low complexity" evidence="1">
    <location>
        <begin position="89"/>
        <end position="106"/>
    </location>
</feature>
<feature type="region of interest" description="Disordered" evidence="1">
    <location>
        <begin position="222"/>
        <end position="350"/>
    </location>
</feature>
<feature type="compositionally biased region" description="Polar residues" evidence="1">
    <location>
        <begin position="315"/>
        <end position="340"/>
    </location>
</feature>
<feature type="compositionally biased region" description="Polar residues" evidence="1">
    <location>
        <begin position="263"/>
        <end position="287"/>
    </location>
</feature>
<feature type="region of interest" description="Disordered" evidence="1">
    <location>
        <begin position="83"/>
        <end position="134"/>
    </location>
</feature>
<name>A0A1G4MIU1_LACFM</name>
<keyword evidence="3" id="KW-1185">Reference proteome</keyword>
<organism evidence="2 3">
    <name type="scientific">Lachancea fermentati</name>
    <name type="common">Zygosaccharomyces fermentati</name>
    <dbReference type="NCBI Taxonomy" id="4955"/>
    <lineage>
        <taxon>Eukaryota</taxon>
        <taxon>Fungi</taxon>
        <taxon>Dikarya</taxon>
        <taxon>Ascomycota</taxon>
        <taxon>Saccharomycotina</taxon>
        <taxon>Saccharomycetes</taxon>
        <taxon>Saccharomycetales</taxon>
        <taxon>Saccharomycetaceae</taxon>
        <taxon>Lachancea</taxon>
    </lineage>
</organism>
<dbReference type="GO" id="GO:0015630">
    <property type="term" value="C:microtubule cytoskeleton"/>
    <property type="evidence" value="ECO:0007669"/>
    <property type="project" value="InterPro"/>
</dbReference>
<feature type="compositionally biased region" description="Basic residues" evidence="1">
    <location>
        <begin position="222"/>
        <end position="233"/>
    </location>
</feature>
<feature type="compositionally biased region" description="Basic and acidic residues" evidence="1">
    <location>
        <begin position="125"/>
        <end position="134"/>
    </location>
</feature>
<feature type="compositionally biased region" description="Polar residues" evidence="1">
    <location>
        <begin position="296"/>
        <end position="306"/>
    </location>
</feature>
<dbReference type="OMA" id="KINSAHR"/>
<dbReference type="OrthoDB" id="4067846at2759"/>
<sequence>MAHNDRLIDTLGVSRRLGRSVLSELDSRANEKAAQLDTVLDDVDQLTENTSHRFNSLHQTRFNAMDSIESHYAAKKSFHFENDGFNDGSTSRSSRTSQQSDSNSNDEPSTPKRHANEDITSSTKRYKDSQRRARKSDAFLYSPVTDITKKIRRLRMISQAPRENQSKMNAIRNTPLTRHDPSYLSATGYIPSDFNKSQPTFAKPTFTSIKRESKPGAIFSNLKKKGSIPRTHIKSVGTKPPAPLKTTSTISKVEGPSSDRPALTSSTSVFERLYQQSTISRSNSSNKLPPVKRSLPKSQTMKNVRSSAIMEATPAATSSLPRSKSSANLSLQSQSDTLSAKSGGGRRNWR</sequence>
<evidence type="ECO:0000313" key="3">
    <source>
        <dbReference type="Proteomes" id="UP000190831"/>
    </source>
</evidence>
<evidence type="ECO:0000256" key="1">
    <source>
        <dbReference type="SAM" id="MobiDB-lite"/>
    </source>
</evidence>
<accession>A0A1G4MIU1</accession>
<dbReference type="AlphaFoldDB" id="A0A1G4MIU1"/>
<dbReference type="InterPro" id="IPR031401">
    <property type="entry name" value="She1"/>
</dbReference>
<proteinExistence type="predicted"/>
<reference evidence="2 3" key="1">
    <citation type="submission" date="2016-03" db="EMBL/GenBank/DDBJ databases">
        <authorList>
            <person name="Devillers H."/>
        </authorList>
    </citation>
    <scope>NUCLEOTIDE SEQUENCE [LARGE SCALE GENOMIC DNA]</scope>
    <source>
        <strain evidence="2">CBS 6772</strain>
    </source>
</reference>
<gene>
    <name evidence="2" type="ORF">LAFE_0G16116G</name>
</gene>
<dbReference type="Proteomes" id="UP000190831">
    <property type="component" value="Chromosome G"/>
</dbReference>
<evidence type="ECO:0000313" key="2">
    <source>
        <dbReference type="EMBL" id="SCW03692.1"/>
    </source>
</evidence>
<dbReference type="EMBL" id="LT598486">
    <property type="protein sequence ID" value="SCW03692.1"/>
    <property type="molecule type" value="Genomic_DNA"/>
</dbReference>
<dbReference type="Pfam" id="PF17077">
    <property type="entry name" value="Msap1"/>
    <property type="match status" value="1"/>
</dbReference>
<protein>
    <submittedName>
        <fullName evidence="2">LAFE_0G16116g1_1</fullName>
    </submittedName>
</protein>
<dbReference type="GO" id="GO:0008017">
    <property type="term" value="F:microtubule binding"/>
    <property type="evidence" value="ECO:0007669"/>
    <property type="project" value="InterPro"/>
</dbReference>